<dbReference type="EMBL" id="FUKI01000119">
    <property type="protein sequence ID" value="SJM93342.1"/>
    <property type="molecule type" value="Genomic_DNA"/>
</dbReference>
<keyword evidence="1" id="KW-0812">Transmembrane</keyword>
<dbReference type="NCBIfam" id="TIGR02532">
    <property type="entry name" value="IV_pilin_GFxxxE"/>
    <property type="match status" value="1"/>
</dbReference>
<proteinExistence type="predicted"/>
<reference evidence="3" key="1">
    <citation type="submission" date="2017-02" db="EMBL/GenBank/DDBJ databases">
        <authorList>
            <person name="Daims H."/>
        </authorList>
    </citation>
    <scope>NUCLEOTIDE SEQUENCE [LARGE SCALE GENOMIC DNA]</scope>
</reference>
<dbReference type="RefSeq" id="WP_087143791.1">
    <property type="nucleotide sequence ID" value="NZ_FUKI01000119.1"/>
</dbReference>
<dbReference type="AlphaFoldDB" id="A0A1R4HAQ0"/>
<sequence length="310" mass="33658">MNKQQHGMTLVELMVSMTLSLSLIAGIGSLFSHTQKSNRIQRAMATMADDSSYVQEVLQKEIRRTGGLRSRSDAAGTNDRIFLTHNNVLNTEPTLAPTVPLLVTNIDFSGSEYIKGDATSPPNDAFAIRYQLLDNQDLSAGAASNGSSPCTQNILLDPGEDPSVIEHVANVYFYLNGTTLSCVAQRTLPNTSGGGGATETCAKNCMSTTDFHSTDTSVGLISNAIKLVMRYGVDSDADNAANYYADATQVTTALWQHVVSIRLSVVVRSEEDFLTNTHLSYQVEGTSYTATDYRLYKTFVTTIALRNQLL</sequence>
<dbReference type="InterPro" id="IPR032092">
    <property type="entry name" value="PilW"/>
</dbReference>
<name>A0A1R4HAQ0_9GAMM</name>
<dbReference type="PROSITE" id="PS00409">
    <property type="entry name" value="PROKAR_NTER_METHYL"/>
    <property type="match status" value="1"/>
</dbReference>
<keyword evidence="3" id="KW-1185">Reference proteome</keyword>
<dbReference type="GO" id="GO:0043683">
    <property type="term" value="P:type IV pilus assembly"/>
    <property type="evidence" value="ECO:0007669"/>
    <property type="project" value="InterPro"/>
</dbReference>
<evidence type="ECO:0000256" key="1">
    <source>
        <dbReference type="SAM" id="Phobius"/>
    </source>
</evidence>
<dbReference type="Proteomes" id="UP000195667">
    <property type="component" value="Unassembled WGS sequence"/>
</dbReference>
<protein>
    <recommendedName>
        <fullName evidence="4">Prepilin-type N-terminal cleavage/methylation domain-containing protein</fullName>
    </recommendedName>
</protein>
<accession>A0A1R4HAQ0</accession>
<keyword evidence="1" id="KW-0472">Membrane</keyword>
<gene>
    <name evidence="2" type="ORF">CRENPOLYSF1_430046</name>
</gene>
<evidence type="ECO:0000313" key="3">
    <source>
        <dbReference type="Proteomes" id="UP000195667"/>
    </source>
</evidence>
<evidence type="ECO:0000313" key="2">
    <source>
        <dbReference type="EMBL" id="SJM93342.1"/>
    </source>
</evidence>
<organism evidence="2 3">
    <name type="scientific">Crenothrix polyspora</name>
    <dbReference type="NCBI Taxonomy" id="360316"/>
    <lineage>
        <taxon>Bacteria</taxon>
        <taxon>Pseudomonadati</taxon>
        <taxon>Pseudomonadota</taxon>
        <taxon>Gammaproteobacteria</taxon>
        <taxon>Methylococcales</taxon>
        <taxon>Crenotrichaceae</taxon>
        <taxon>Crenothrix</taxon>
    </lineage>
</organism>
<dbReference type="Pfam" id="PF07963">
    <property type="entry name" value="N_methyl"/>
    <property type="match status" value="1"/>
</dbReference>
<keyword evidence="1" id="KW-1133">Transmembrane helix</keyword>
<dbReference type="InterPro" id="IPR012902">
    <property type="entry name" value="N_methyl_site"/>
</dbReference>
<evidence type="ECO:0008006" key="4">
    <source>
        <dbReference type="Google" id="ProtNLM"/>
    </source>
</evidence>
<dbReference type="Pfam" id="PF16074">
    <property type="entry name" value="PilW"/>
    <property type="match status" value="1"/>
</dbReference>
<feature type="transmembrane region" description="Helical" evidence="1">
    <location>
        <begin position="13"/>
        <end position="32"/>
    </location>
</feature>